<feature type="transmembrane region" description="Helical" evidence="2">
    <location>
        <begin position="468"/>
        <end position="485"/>
    </location>
</feature>
<feature type="transmembrane region" description="Helical" evidence="2">
    <location>
        <begin position="353"/>
        <end position="375"/>
    </location>
</feature>
<accession>A0A507R0C2</accession>
<feature type="transmembrane region" description="Helical" evidence="2">
    <location>
        <begin position="278"/>
        <end position="295"/>
    </location>
</feature>
<sequence length="547" mass="61043">MPLISNKIPAWDTRKILNALRAPGRRTTIQATASTQLPDTLHIVPGRPVQHETVETAEISETSSADQGGIDLEKQLPEKTPVQITDDGESPSPDIDLGEADLGGRNPSRFGRAYDAVTAFAGTRITFGFTLTCLIVWGIVGGVCGATDTWQIVLQDASSIQCYFSDSLLMRQQQKSTRELTTLICHLRSRSATCRRLVEGKLRQDNIESKVPNGPVEIELEERLRDAIKLPTENILDVLSNWVALSFGSIFAFIVFWGGIIVWLAFGNKLAWGNEWQLYANTATAAELTFTSMFLQNIRQRHMTYLKDCLRSLIKADRQMEQRAREITGDAEPNPICQVAPEKITRGNRAIDYYASIVGSGVGLFISALVFIAWIAVGNTMEWNSNWWLIIGTYTGLVGFIDGFALRNVYFRETKGLDTYFQALAKEDGALYDLLRIPPSTDALPAEDSIQYRISYGIGMACSLPHSVLASVVIVVALICIASGLRWSVTGQLLCNTPTMIIEGFLLLVLMQAHNMSNRRRRAQLREILVRRLRINAQMQRIWKDKK</sequence>
<evidence type="ECO:0000256" key="1">
    <source>
        <dbReference type="SAM" id="MobiDB-lite"/>
    </source>
</evidence>
<dbReference type="InterPro" id="IPR007251">
    <property type="entry name" value="Iron_permease_Fet4"/>
</dbReference>
<dbReference type="GO" id="GO:0055085">
    <property type="term" value="P:transmembrane transport"/>
    <property type="evidence" value="ECO:0007669"/>
    <property type="project" value="InterPro"/>
</dbReference>
<dbReference type="Proteomes" id="UP000319663">
    <property type="component" value="Unassembled WGS sequence"/>
</dbReference>
<feature type="transmembrane region" description="Helical" evidence="2">
    <location>
        <begin position="242"/>
        <end position="266"/>
    </location>
</feature>
<gene>
    <name evidence="3" type="primary">FET4</name>
    <name evidence="3" type="ORF">MPDQ_004487</name>
</gene>
<reference evidence="3 4" key="1">
    <citation type="submission" date="2019-06" db="EMBL/GenBank/DDBJ databases">
        <title>Wine fermentation using esterase from Monascus purpureus.</title>
        <authorList>
            <person name="Geng C."/>
            <person name="Zhang Y."/>
        </authorList>
    </citation>
    <scope>NUCLEOTIDE SEQUENCE [LARGE SCALE GENOMIC DNA]</scope>
    <source>
        <strain evidence="3">HQ1</strain>
    </source>
</reference>
<dbReference type="OrthoDB" id="2224262at2759"/>
<keyword evidence="2" id="KW-0812">Transmembrane</keyword>
<dbReference type="EMBL" id="VIFY01000029">
    <property type="protein sequence ID" value="TQB74637.1"/>
    <property type="molecule type" value="Genomic_DNA"/>
</dbReference>
<name>A0A507R0C2_MONPU</name>
<organism evidence="3 4">
    <name type="scientific">Monascus purpureus</name>
    <name type="common">Red mold</name>
    <name type="synonym">Monascus anka</name>
    <dbReference type="NCBI Taxonomy" id="5098"/>
    <lineage>
        <taxon>Eukaryota</taxon>
        <taxon>Fungi</taxon>
        <taxon>Dikarya</taxon>
        <taxon>Ascomycota</taxon>
        <taxon>Pezizomycotina</taxon>
        <taxon>Eurotiomycetes</taxon>
        <taxon>Eurotiomycetidae</taxon>
        <taxon>Eurotiales</taxon>
        <taxon>Aspergillaceae</taxon>
        <taxon>Monascus</taxon>
    </lineage>
</organism>
<evidence type="ECO:0000313" key="3">
    <source>
        <dbReference type="EMBL" id="TQB74637.1"/>
    </source>
</evidence>
<keyword evidence="2" id="KW-0472">Membrane</keyword>
<keyword evidence="2" id="KW-1133">Transmembrane helix</keyword>
<dbReference type="AlphaFoldDB" id="A0A507R0C2"/>
<keyword evidence="4" id="KW-1185">Reference proteome</keyword>
<feature type="transmembrane region" description="Helical" evidence="2">
    <location>
        <begin position="491"/>
        <end position="511"/>
    </location>
</feature>
<evidence type="ECO:0000313" key="4">
    <source>
        <dbReference type="Proteomes" id="UP000319663"/>
    </source>
</evidence>
<dbReference type="STRING" id="5098.A0A507R0C2"/>
<proteinExistence type="predicted"/>
<dbReference type="Pfam" id="PF04120">
    <property type="entry name" value="Iron_permease"/>
    <property type="match status" value="4"/>
</dbReference>
<protein>
    <submittedName>
        <fullName evidence="3">Low-affinity Fe(2+) transport protein</fullName>
    </submittedName>
</protein>
<evidence type="ECO:0000256" key="2">
    <source>
        <dbReference type="SAM" id="Phobius"/>
    </source>
</evidence>
<comment type="caution">
    <text evidence="3">The sequence shown here is derived from an EMBL/GenBank/DDBJ whole genome shotgun (WGS) entry which is preliminary data.</text>
</comment>
<feature type="region of interest" description="Disordered" evidence="1">
    <location>
        <begin position="52"/>
        <end position="104"/>
    </location>
</feature>
<feature type="transmembrane region" description="Helical" evidence="2">
    <location>
        <begin position="387"/>
        <end position="406"/>
    </location>
</feature>